<keyword evidence="1" id="KW-1133">Transmembrane helix</keyword>
<sequence length="73" mass="8874">MRNFIRKIIRKFTWKDFLLTFGLITLLFFLFDFFIYSDKNYELSHISFWVFLLSRSLISAILMILLTPAKKTE</sequence>
<accession>A0A5B8VHY6</accession>
<feature type="transmembrane region" description="Helical" evidence="1">
    <location>
        <begin position="12"/>
        <end position="36"/>
    </location>
</feature>
<evidence type="ECO:0000256" key="1">
    <source>
        <dbReference type="SAM" id="Phobius"/>
    </source>
</evidence>
<keyword evidence="1" id="KW-0472">Membrane</keyword>
<dbReference type="EMBL" id="CP042435">
    <property type="protein sequence ID" value="QEC69898.1"/>
    <property type="molecule type" value="Genomic_DNA"/>
</dbReference>
<dbReference type="AlphaFoldDB" id="A0A5B8VHY6"/>
<gene>
    <name evidence="2" type="ORF">FRZ67_22325</name>
</gene>
<proteinExistence type="predicted"/>
<keyword evidence="3" id="KW-1185">Reference proteome</keyword>
<name>A0A5B8VHY6_9BACT</name>
<feature type="transmembrane region" description="Helical" evidence="1">
    <location>
        <begin position="48"/>
        <end position="67"/>
    </location>
</feature>
<organism evidence="2 3">
    <name type="scientific">Panacibacter ginsenosidivorans</name>
    <dbReference type="NCBI Taxonomy" id="1813871"/>
    <lineage>
        <taxon>Bacteria</taxon>
        <taxon>Pseudomonadati</taxon>
        <taxon>Bacteroidota</taxon>
        <taxon>Chitinophagia</taxon>
        <taxon>Chitinophagales</taxon>
        <taxon>Chitinophagaceae</taxon>
        <taxon>Panacibacter</taxon>
    </lineage>
</organism>
<dbReference type="KEGG" id="pgin:FRZ67_22325"/>
<dbReference type="RefSeq" id="WP_147192774.1">
    <property type="nucleotide sequence ID" value="NZ_CP042435.1"/>
</dbReference>
<evidence type="ECO:0000313" key="3">
    <source>
        <dbReference type="Proteomes" id="UP000321533"/>
    </source>
</evidence>
<keyword evidence="1" id="KW-0812">Transmembrane</keyword>
<protein>
    <submittedName>
        <fullName evidence="2">Uncharacterized protein</fullName>
    </submittedName>
</protein>
<dbReference type="Proteomes" id="UP000321533">
    <property type="component" value="Chromosome"/>
</dbReference>
<evidence type="ECO:0000313" key="2">
    <source>
        <dbReference type="EMBL" id="QEC69898.1"/>
    </source>
</evidence>
<reference evidence="2 3" key="1">
    <citation type="journal article" date="2016" name="Int. J. Syst. Evol. Microbiol.">
        <title>Panacibacter ginsenosidivorans gen. nov., sp. nov., with ginsenoside converting activity isolated from soil of a ginseng field.</title>
        <authorList>
            <person name="Siddiqi M.Z."/>
            <person name="Muhammad Shafi S."/>
            <person name="Choi K.D."/>
            <person name="Im W.T."/>
        </authorList>
    </citation>
    <scope>NUCLEOTIDE SEQUENCE [LARGE SCALE GENOMIC DNA]</scope>
    <source>
        <strain evidence="2 3">Gsoil1550</strain>
    </source>
</reference>